<name>X1EVP5_9ZZZZ</name>
<evidence type="ECO:0000313" key="1">
    <source>
        <dbReference type="EMBL" id="GAH24385.1"/>
    </source>
</evidence>
<accession>X1EVP5</accession>
<comment type="caution">
    <text evidence="1">The sequence shown here is derived from an EMBL/GenBank/DDBJ whole genome shotgun (WGS) entry which is preliminary data.</text>
</comment>
<organism evidence="1">
    <name type="scientific">marine sediment metagenome</name>
    <dbReference type="NCBI Taxonomy" id="412755"/>
    <lineage>
        <taxon>unclassified sequences</taxon>
        <taxon>metagenomes</taxon>
        <taxon>ecological metagenomes</taxon>
    </lineage>
</organism>
<sequence>MLNKFEFAENKPAGIIIPTNFTFILDKEVTEKIENLIVRSRKIGISIHLSASIDGKYCEANRPFRAGGINIRDDDYYDKVFAFVKKWGFSFHPMLYSGYIGSWQNNFLWFQEMLKKYDIPWFNIYLLEIRNKEWSKDDILKFEEFIKFLIRWTFLVLCRGSVEEFMHFIFKRGFNILESPLATTGRGIGCSIQSTLHVR</sequence>
<proteinExistence type="predicted"/>
<feature type="non-terminal residue" evidence="1">
    <location>
        <position position="199"/>
    </location>
</feature>
<dbReference type="EMBL" id="BARU01004864">
    <property type="protein sequence ID" value="GAH24385.1"/>
    <property type="molecule type" value="Genomic_DNA"/>
</dbReference>
<gene>
    <name evidence="1" type="ORF">S03H2_09520</name>
</gene>
<dbReference type="AlphaFoldDB" id="X1EVP5"/>
<reference evidence="1" key="1">
    <citation type="journal article" date="2014" name="Front. Microbiol.">
        <title>High frequency of phylogenetically diverse reductive dehalogenase-homologous genes in deep subseafloor sedimentary metagenomes.</title>
        <authorList>
            <person name="Kawai M."/>
            <person name="Futagami T."/>
            <person name="Toyoda A."/>
            <person name="Takaki Y."/>
            <person name="Nishi S."/>
            <person name="Hori S."/>
            <person name="Arai W."/>
            <person name="Tsubouchi T."/>
            <person name="Morono Y."/>
            <person name="Uchiyama I."/>
            <person name="Ito T."/>
            <person name="Fujiyama A."/>
            <person name="Inagaki F."/>
            <person name="Takami H."/>
        </authorList>
    </citation>
    <scope>NUCLEOTIDE SEQUENCE</scope>
    <source>
        <strain evidence="1">Expedition CK06-06</strain>
    </source>
</reference>
<protein>
    <submittedName>
        <fullName evidence="1">Uncharacterized protein</fullName>
    </submittedName>
</protein>